<evidence type="ECO:0000313" key="3">
    <source>
        <dbReference type="Proteomes" id="UP000070186"/>
    </source>
</evidence>
<dbReference type="STRING" id="281362.AT959_08875"/>
<dbReference type="Proteomes" id="UP000070186">
    <property type="component" value="Unassembled WGS sequence"/>
</dbReference>
<dbReference type="SUPFAM" id="SSF54909">
    <property type="entry name" value="Dimeric alpha+beta barrel"/>
    <property type="match status" value="1"/>
</dbReference>
<dbReference type="GO" id="GO:0004497">
    <property type="term" value="F:monooxygenase activity"/>
    <property type="evidence" value="ECO:0007669"/>
    <property type="project" value="UniProtKB-KW"/>
</dbReference>
<dbReference type="Gene3D" id="3.30.70.100">
    <property type="match status" value="1"/>
</dbReference>
<dbReference type="EMBL" id="LODL01000019">
    <property type="protein sequence ID" value="KXB30829.1"/>
    <property type="molecule type" value="Genomic_DNA"/>
</dbReference>
<dbReference type="PANTHER" id="PTHR34474:SF2">
    <property type="entry name" value="SIGNAL TRANSDUCTION PROTEIN TRAP"/>
    <property type="match status" value="1"/>
</dbReference>
<protein>
    <submittedName>
        <fullName evidence="2">Antibiotic biosynthesis monooxygenase</fullName>
    </submittedName>
</protein>
<dbReference type="InterPro" id="IPR011008">
    <property type="entry name" value="Dimeric_a/b-barrel"/>
</dbReference>
<reference evidence="2 3" key="1">
    <citation type="submission" date="2015-12" db="EMBL/GenBank/DDBJ databases">
        <title>Nitrous oxide reduction kinetics distinguish bacteria harboring typical versus atypical NosZ.</title>
        <authorList>
            <person name="Yoon S."/>
            <person name="Nissen S."/>
            <person name="Park D."/>
            <person name="Sanford R.A."/>
            <person name="Loeffler F.E."/>
        </authorList>
    </citation>
    <scope>NUCLEOTIDE SEQUENCE [LARGE SCALE GENOMIC DNA]</scope>
    <source>
        <strain evidence="2 3">ATCC BAA-841</strain>
    </source>
</reference>
<keyword evidence="2" id="KW-0560">Oxidoreductase</keyword>
<dbReference type="Pfam" id="PF03992">
    <property type="entry name" value="ABM"/>
    <property type="match status" value="1"/>
</dbReference>
<dbReference type="AlphaFoldDB" id="A0A133XIQ8"/>
<evidence type="ECO:0000313" key="2">
    <source>
        <dbReference type="EMBL" id="KXB30829.1"/>
    </source>
</evidence>
<keyword evidence="3" id="KW-1185">Reference proteome</keyword>
<name>A0A133XIQ8_9RHOO</name>
<sequence length="101" mass="11716">MFLAMNRFRIALGKEDAFVEHWRKRESYLSEVPGFISFNLLRAEPNEEYTLFASHTVWASEQAFADWTQSAAFRKAHMVAGQSPRDFYLGPPQLELFEAVL</sequence>
<accession>A0A133XIQ8</accession>
<dbReference type="InterPro" id="IPR007138">
    <property type="entry name" value="ABM_dom"/>
</dbReference>
<keyword evidence="2" id="KW-0503">Monooxygenase</keyword>
<dbReference type="PROSITE" id="PS51725">
    <property type="entry name" value="ABM"/>
    <property type="match status" value="1"/>
</dbReference>
<dbReference type="InterPro" id="IPR050404">
    <property type="entry name" value="Heme-degrading_MO"/>
</dbReference>
<organism evidence="2 3">
    <name type="scientific">Dechloromonas denitrificans</name>
    <dbReference type="NCBI Taxonomy" id="281362"/>
    <lineage>
        <taxon>Bacteria</taxon>
        <taxon>Pseudomonadati</taxon>
        <taxon>Pseudomonadota</taxon>
        <taxon>Betaproteobacteria</taxon>
        <taxon>Rhodocyclales</taxon>
        <taxon>Azonexaceae</taxon>
        <taxon>Dechloromonas</taxon>
    </lineage>
</organism>
<gene>
    <name evidence="2" type="ORF">AT959_08875</name>
</gene>
<feature type="domain" description="ABM" evidence="1">
    <location>
        <begin position="2"/>
        <end position="96"/>
    </location>
</feature>
<comment type="caution">
    <text evidence="2">The sequence shown here is derived from an EMBL/GenBank/DDBJ whole genome shotgun (WGS) entry which is preliminary data.</text>
</comment>
<dbReference type="PANTHER" id="PTHR34474">
    <property type="entry name" value="SIGNAL TRANSDUCTION PROTEIN TRAP"/>
    <property type="match status" value="1"/>
</dbReference>
<evidence type="ECO:0000259" key="1">
    <source>
        <dbReference type="PROSITE" id="PS51725"/>
    </source>
</evidence>
<dbReference type="RefSeq" id="WP_066882625.1">
    <property type="nucleotide sequence ID" value="NZ_LODL01000019.1"/>
</dbReference>
<proteinExistence type="predicted"/>